<dbReference type="RefSeq" id="WP_134336796.1">
    <property type="nucleotide sequence ID" value="NZ_BMCZ01000002.1"/>
</dbReference>
<keyword evidence="1" id="KW-1133">Transmembrane helix</keyword>
<reference evidence="3" key="2">
    <citation type="submission" date="2019-03" db="EMBL/GenBank/DDBJ databases">
        <authorList>
            <person name="Yan Y.-Q."/>
            <person name="Du Z.-J."/>
        </authorList>
    </citation>
    <scope>NUCLEOTIDE SEQUENCE</scope>
    <source>
        <strain evidence="3">PP-F2FG21</strain>
    </source>
</reference>
<dbReference type="Proteomes" id="UP000297248">
    <property type="component" value="Unassembled WGS sequence"/>
</dbReference>
<dbReference type="EMBL" id="SNQG01000004">
    <property type="protein sequence ID" value="TEW65930.1"/>
    <property type="molecule type" value="Genomic_DNA"/>
</dbReference>
<keyword evidence="5" id="KW-1185">Reference proteome</keyword>
<evidence type="ECO:0000256" key="1">
    <source>
        <dbReference type="SAM" id="Phobius"/>
    </source>
</evidence>
<reference evidence="3 4" key="1">
    <citation type="journal article" date="2016" name="Int. J. Syst. Evol. Microbiol.">
        <title>Proposal of Mucilaginibacter phyllosphaerae sp. nov. isolated from the phyllosphere of Galium album.</title>
        <authorList>
            <person name="Aydogan E.L."/>
            <person name="Busse H.J."/>
            <person name="Moser G."/>
            <person name="Muller C."/>
            <person name="Kampfer P."/>
            <person name="Glaeser S.P."/>
        </authorList>
    </citation>
    <scope>NUCLEOTIDE SEQUENCE [LARGE SCALE GENOMIC DNA]</scope>
    <source>
        <strain evidence="3 4">PP-F2FG21</strain>
    </source>
</reference>
<proteinExistence type="predicted"/>
<feature type="transmembrane region" description="Helical" evidence="1">
    <location>
        <begin position="37"/>
        <end position="58"/>
    </location>
</feature>
<dbReference type="Proteomes" id="UP000583101">
    <property type="component" value="Unassembled WGS sequence"/>
</dbReference>
<protein>
    <submittedName>
        <fullName evidence="3">Uncharacterized protein</fullName>
    </submittedName>
</protein>
<keyword evidence="1" id="KW-0472">Membrane</keyword>
<comment type="caution">
    <text evidence="3">The sequence shown here is derived from an EMBL/GenBank/DDBJ whole genome shotgun (WGS) entry which is preliminary data.</text>
</comment>
<dbReference type="EMBL" id="JACIEG010000003">
    <property type="protein sequence ID" value="MBB3969271.1"/>
    <property type="molecule type" value="Genomic_DNA"/>
</dbReference>
<dbReference type="AlphaFoldDB" id="A0A4Y8ABR8"/>
<keyword evidence="1" id="KW-0812">Transmembrane</keyword>
<evidence type="ECO:0000313" key="5">
    <source>
        <dbReference type="Proteomes" id="UP000583101"/>
    </source>
</evidence>
<dbReference type="OrthoDB" id="796221at2"/>
<feature type="transmembrane region" description="Helical" evidence="1">
    <location>
        <begin position="79"/>
        <end position="104"/>
    </location>
</feature>
<evidence type="ECO:0000313" key="2">
    <source>
        <dbReference type="EMBL" id="MBB3969271.1"/>
    </source>
</evidence>
<name>A0A4Y8ABR8_9SPHI</name>
<evidence type="ECO:0000313" key="3">
    <source>
        <dbReference type="EMBL" id="TEW65930.1"/>
    </source>
</evidence>
<accession>A0A4Y8ABR8</accession>
<reference evidence="2 5" key="3">
    <citation type="submission" date="2020-08" db="EMBL/GenBank/DDBJ databases">
        <title>Genomic Encyclopedia of Type Strains, Phase IV (KMG-IV): sequencing the most valuable type-strain genomes for metagenomic binning, comparative biology and taxonomic classification.</title>
        <authorList>
            <person name="Goeker M."/>
        </authorList>
    </citation>
    <scope>NUCLEOTIDE SEQUENCE [LARGE SCALE GENOMIC DNA]</scope>
    <source>
        <strain evidence="2 5">DSM 100995</strain>
    </source>
</reference>
<organism evidence="3 4">
    <name type="scientific">Mucilaginibacter phyllosphaerae</name>
    <dbReference type="NCBI Taxonomy" id="1812349"/>
    <lineage>
        <taxon>Bacteria</taxon>
        <taxon>Pseudomonadati</taxon>
        <taxon>Bacteroidota</taxon>
        <taxon>Sphingobacteriia</taxon>
        <taxon>Sphingobacteriales</taxon>
        <taxon>Sphingobacteriaceae</taxon>
        <taxon>Mucilaginibacter</taxon>
    </lineage>
</organism>
<feature type="transmembrane region" description="Helical" evidence="1">
    <location>
        <begin position="12"/>
        <end position="31"/>
    </location>
</feature>
<sequence>MANIRTLTWYFYKPIYIINLIFTLICLLDIFKIGFWFIGYTIFIKAIGYMATIAYKNYFANKTYMYFRNAGYSITRMYVYAFAFDFFSYLTATILLILTLHGFAHIKS</sequence>
<gene>
    <name evidence="3" type="ORF">E2R65_12435</name>
    <name evidence="2" type="ORF">GGR35_001874</name>
</gene>
<evidence type="ECO:0000313" key="4">
    <source>
        <dbReference type="Proteomes" id="UP000297248"/>
    </source>
</evidence>